<evidence type="ECO:0000313" key="8">
    <source>
        <dbReference type="Proteomes" id="UP000001522"/>
    </source>
</evidence>
<dbReference type="GO" id="GO:0006508">
    <property type="term" value="P:proteolysis"/>
    <property type="evidence" value="ECO:0007669"/>
    <property type="project" value="UniProtKB-KW"/>
</dbReference>
<dbReference type="Gene3D" id="6.20.330.10">
    <property type="match status" value="1"/>
</dbReference>
<comment type="similarity">
    <text evidence="1">Belongs to the peptidase S49 family.</text>
</comment>
<dbReference type="Pfam" id="PF01343">
    <property type="entry name" value="Peptidase_S49"/>
    <property type="match status" value="1"/>
</dbReference>
<dbReference type="KEGG" id="hms:HMU05580"/>
<dbReference type="Gene3D" id="3.90.226.10">
    <property type="entry name" value="2-enoyl-CoA Hydratase, Chain A, domain 1"/>
    <property type="match status" value="1"/>
</dbReference>
<dbReference type="InterPro" id="IPR029045">
    <property type="entry name" value="ClpP/crotonase-like_dom_sf"/>
</dbReference>
<keyword evidence="3" id="KW-0378">Hydrolase</keyword>
<dbReference type="PANTHER" id="PTHR42987:SF7">
    <property type="entry name" value="SIGNAL PEPTIDE PEPTIDASE SPPA-RELATED"/>
    <property type="match status" value="1"/>
</dbReference>
<keyword evidence="5" id="KW-0812">Transmembrane</keyword>
<keyword evidence="8" id="KW-1185">Reference proteome</keyword>
<dbReference type="RefSeq" id="WP_013022903.1">
    <property type="nucleotide sequence ID" value="NC_013949.1"/>
</dbReference>
<evidence type="ECO:0000256" key="4">
    <source>
        <dbReference type="ARBA" id="ARBA00022825"/>
    </source>
</evidence>
<dbReference type="HOGENOM" id="CLU_046540_0_0_7"/>
<dbReference type="CDD" id="cd07023">
    <property type="entry name" value="S49_Sppa_N_C"/>
    <property type="match status" value="1"/>
</dbReference>
<keyword evidence="5" id="KW-1133">Transmembrane helix</keyword>
<evidence type="ECO:0000256" key="5">
    <source>
        <dbReference type="SAM" id="Phobius"/>
    </source>
</evidence>
<dbReference type="PANTHER" id="PTHR42987">
    <property type="entry name" value="PEPTIDASE S49"/>
    <property type="match status" value="1"/>
</dbReference>
<dbReference type="InterPro" id="IPR004635">
    <property type="entry name" value="Pept_S49_SppA"/>
</dbReference>
<dbReference type="Proteomes" id="UP000001522">
    <property type="component" value="Chromosome"/>
</dbReference>
<sequence>MRTLANILLAPFAFITKYFKACIFLLIIVLLFFFLHNDGGQKNANLAKIYLHGPIIDSTSIYEQIKKIKANPNIKGALLLINSPGGAVSASVEISDMIRELNQRIPVVAYVQGVMASGSYYGGMYSKQIFANRGALIGSIGVIFSSMNIQNLMQKIGVSQQGVSAGAYKEVGTPLRKWTPEEYAYIKNLIQEEYQMFIDDVSDARKLDKHNYKSFAEGKIFTAKNAQKLGLIDEIGGMDDAIEALKNFSHVQDPIWLEKSKFDNYLERVVNSSTQVLFKNFAYQLQ</sequence>
<gene>
    <name evidence="7" type="primary">pspA</name>
    <name evidence="7" type="ordered locus">HMU05580</name>
</gene>
<dbReference type="STRING" id="679897.HMU05580"/>
<accession>D3UH47</accession>
<organism evidence="7 8">
    <name type="scientific">Helicobacter mustelae (strain ATCC 43772 / CCUG 25715 / CIP 103759 / LMG 18044 / NCTC 12198 / R85-136P)</name>
    <name type="common">Campylobacter mustelae</name>
    <dbReference type="NCBI Taxonomy" id="679897"/>
    <lineage>
        <taxon>Bacteria</taxon>
        <taxon>Pseudomonadati</taxon>
        <taxon>Campylobacterota</taxon>
        <taxon>Epsilonproteobacteria</taxon>
        <taxon>Campylobacterales</taxon>
        <taxon>Helicobacteraceae</taxon>
        <taxon>Helicobacter</taxon>
    </lineage>
</organism>
<keyword evidence="4" id="KW-0720">Serine protease</keyword>
<keyword evidence="5" id="KW-0472">Membrane</keyword>
<dbReference type="eggNOG" id="COG0616">
    <property type="taxonomic scope" value="Bacteria"/>
</dbReference>
<dbReference type="InterPro" id="IPR047272">
    <property type="entry name" value="S49_SppA_C"/>
</dbReference>
<evidence type="ECO:0000313" key="7">
    <source>
        <dbReference type="EMBL" id="CBG39819.1"/>
    </source>
</evidence>
<dbReference type="SUPFAM" id="SSF52096">
    <property type="entry name" value="ClpP/crotonase"/>
    <property type="match status" value="1"/>
</dbReference>
<dbReference type="AlphaFoldDB" id="D3UH47"/>
<keyword evidence="2 7" id="KW-0645">Protease</keyword>
<dbReference type="InterPro" id="IPR002142">
    <property type="entry name" value="Peptidase_S49"/>
</dbReference>
<reference evidence="7 8" key="1">
    <citation type="journal article" date="2010" name="BMC Genomics">
        <title>Comparative genomics and proteomics of Helicobacter mustelae, an ulcerogenic and carcinogenic gastric pathogen.</title>
        <authorList>
            <person name="O'Toole P.W."/>
            <person name="Snelling W.J."/>
            <person name="Canchaya C."/>
            <person name="Forde B.M."/>
            <person name="Hardie K.R."/>
            <person name="Josenhans C."/>
            <person name="Graham R.L.J."/>
            <person name="McMullan G."/>
            <person name="Parkhill J."/>
            <person name="Belda E."/>
            <person name="Bentley S.D."/>
        </authorList>
    </citation>
    <scope>NUCLEOTIDE SEQUENCE [LARGE SCALE GENOMIC DNA]</scope>
    <source>
        <strain evidence="8">ATCC 43772 / LMG 18044 / NCTC 12198 / 12198</strain>
    </source>
</reference>
<dbReference type="NCBIfam" id="TIGR00706">
    <property type="entry name" value="SppA_dom"/>
    <property type="match status" value="1"/>
</dbReference>
<evidence type="ECO:0000256" key="3">
    <source>
        <dbReference type="ARBA" id="ARBA00022801"/>
    </source>
</evidence>
<evidence type="ECO:0000256" key="2">
    <source>
        <dbReference type="ARBA" id="ARBA00022670"/>
    </source>
</evidence>
<proteinExistence type="inferred from homology"/>
<evidence type="ECO:0000259" key="6">
    <source>
        <dbReference type="Pfam" id="PF01343"/>
    </source>
</evidence>
<feature type="transmembrane region" description="Helical" evidence="5">
    <location>
        <begin position="12"/>
        <end position="35"/>
    </location>
</feature>
<evidence type="ECO:0000256" key="1">
    <source>
        <dbReference type="ARBA" id="ARBA00008683"/>
    </source>
</evidence>
<dbReference type="GO" id="GO:0008236">
    <property type="term" value="F:serine-type peptidase activity"/>
    <property type="evidence" value="ECO:0007669"/>
    <property type="project" value="UniProtKB-KW"/>
</dbReference>
<name>D3UH47_HELM1</name>
<dbReference type="EMBL" id="FN555004">
    <property type="protein sequence ID" value="CBG39819.1"/>
    <property type="molecule type" value="Genomic_DNA"/>
</dbReference>
<protein>
    <submittedName>
        <fullName evidence="7">Protease</fullName>
    </submittedName>
</protein>
<feature type="domain" description="Peptidase S49" evidence="6">
    <location>
        <begin position="101"/>
        <end position="248"/>
    </location>
</feature>